<feature type="domain" description="DUF7312" evidence="3">
    <location>
        <begin position="14"/>
        <end position="76"/>
    </location>
</feature>
<dbReference type="AlphaFoldDB" id="A0A6B0T7W1"/>
<accession>A0A6B0T7W1</accession>
<feature type="transmembrane region" description="Helical" evidence="2">
    <location>
        <begin position="60"/>
        <end position="79"/>
    </location>
</feature>
<evidence type="ECO:0000313" key="5">
    <source>
        <dbReference type="Proteomes" id="UP000466535"/>
    </source>
</evidence>
<reference evidence="4 5" key="1">
    <citation type="submission" date="2019-12" db="EMBL/GenBank/DDBJ databases">
        <title>Isolation and characterization of three novel carbon monoxide-oxidizing members of Halobacteria from salione crusts and soils.</title>
        <authorList>
            <person name="Myers M.R."/>
            <person name="King G.M."/>
        </authorList>
    </citation>
    <scope>NUCLEOTIDE SEQUENCE [LARGE SCALE GENOMIC DNA]</scope>
    <source>
        <strain evidence="4 5">WSH3</strain>
    </source>
</reference>
<evidence type="ECO:0000256" key="2">
    <source>
        <dbReference type="SAM" id="Phobius"/>
    </source>
</evidence>
<protein>
    <recommendedName>
        <fullName evidence="3">DUF7312 domain-containing protein</fullName>
    </recommendedName>
</protein>
<organism evidence="4 5">
    <name type="scientific">Halovenus carboxidivorans</name>
    <dbReference type="NCBI Taxonomy" id="2692199"/>
    <lineage>
        <taxon>Archaea</taxon>
        <taxon>Methanobacteriati</taxon>
        <taxon>Methanobacteriota</taxon>
        <taxon>Stenosarchaea group</taxon>
        <taxon>Halobacteria</taxon>
        <taxon>Halobacteriales</taxon>
        <taxon>Haloarculaceae</taxon>
        <taxon>Halovenus</taxon>
    </lineage>
</organism>
<evidence type="ECO:0000256" key="1">
    <source>
        <dbReference type="SAM" id="MobiDB-lite"/>
    </source>
</evidence>
<dbReference type="RefSeq" id="WP_159763836.1">
    <property type="nucleotide sequence ID" value="NZ_WUUT01000003.1"/>
</dbReference>
<comment type="caution">
    <text evidence="4">The sequence shown here is derived from an EMBL/GenBank/DDBJ whole genome shotgun (WGS) entry which is preliminary data.</text>
</comment>
<keyword evidence="5" id="KW-1185">Reference proteome</keyword>
<sequence>MAAPPGEIDDDDSDDEWRFSVEDVSAEETTGESDGSGGNIAGTLDRNQPLEPGEIDPENAVFVVLGVLIVVVLIAAAILGF</sequence>
<evidence type="ECO:0000313" key="4">
    <source>
        <dbReference type="EMBL" id="MXR51693.1"/>
    </source>
</evidence>
<name>A0A6B0T7W1_9EURY</name>
<proteinExistence type="predicted"/>
<gene>
    <name evidence="4" type="ORF">GRX03_08770</name>
</gene>
<evidence type="ECO:0000259" key="3">
    <source>
        <dbReference type="Pfam" id="PF23994"/>
    </source>
</evidence>
<dbReference type="Pfam" id="PF23994">
    <property type="entry name" value="DUF7312"/>
    <property type="match status" value="1"/>
</dbReference>
<dbReference type="Proteomes" id="UP000466535">
    <property type="component" value="Unassembled WGS sequence"/>
</dbReference>
<dbReference type="EMBL" id="WUUT01000003">
    <property type="protein sequence ID" value="MXR51693.1"/>
    <property type="molecule type" value="Genomic_DNA"/>
</dbReference>
<keyword evidence="2" id="KW-1133">Transmembrane helix</keyword>
<dbReference type="InterPro" id="IPR055736">
    <property type="entry name" value="DUF7312"/>
</dbReference>
<keyword evidence="2" id="KW-0472">Membrane</keyword>
<keyword evidence="2" id="KW-0812">Transmembrane</keyword>
<feature type="region of interest" description="Disordered" evidence="1">
    <location>
        <begin position="1"/>
        <end position="53"/>
    </location>
</feature>